<name>A0A3A4KB49_9NOCA</name>
<organism evidence="5 6">
    <name type="scientific">Nocardia panacis</name>
    <dbReference type="NCBI Taxonomy" id="2340916"/>
    <lineage>
        <taxon>Bacteria</taxon>
        <taxon>Bacillati</taxon>
        <taxon>Actinomycetota</taxon>
        <taxon>Actinomycetes</taxon>
        <taxon>Mycobacteriales</taxon>
        <taxon>Nocardiaceae</taxon>
        <taxon>Nocardia</taxon>
    </lineage>
</organism>
<dbReference type="PANTHER" id="PTHR11895">
    <property type="entry name" value="TRANSAMIDASE"/>
    <property type="match status" value="1"/>
</dbReference>
<dbReference type="EMBL" id="QZFU01000036">
    <property type="protein sequence ID" value="RJO70821.1"/>
    <property type="molecule type" value="Genomic_DNA"/>
</dbReference>
<comment type="similarity">
    <text evidence="2">Belongs to the amidase family.</text>
</comment>
<evidence type="ECO:0000256" key="3">
    <source>
        <dbReference type="ARBA" id="ARBA00012922"/>
    </source>
</evidence>
<evidence type="ECO:0000256" key="2">
    <source>
        <dbReference type="ARBA" id="ARBA00009199"/>
    </source>
</evidence>
<dbReference type="InterPro" id="IPR020556">
    <property type="entry name" value="Amidase_CS"/>
</dbReference>
<reference evidence="5 6" key="1">
    <citation type="submission" date="2018-09" db="EMBL/GenBank/DDBJ databases">
        <title>YIM PH21274 draft genome.</title>
        <authorList>
            <person name="Miao C."/>
        </authorList>
    </citation>
    <scope>NUCLEOTIDE SEQUENCE [LARGE SCALE GENOMIC DNA]</scope>
    <source>
        <strain evidence="5 6">YIM PH 21724</strain>
    </source>
</reference>
<keyword evidence="6" id="KW-1185">Reference proteome</keyword>
<gene>
    <name evidence="5" type="ORF">D5S18_26900</name>
</gene>
<dbReference type="GO" id="GO:0004040">
    <property type="term" value="F:amidase activity"/>
    <property type="evidence" value="ECO:0007669"/>
    <property type="project" value="UniProtKB-EC"/>
</dbReference>
<dbReference type="NCBIfam" id="NF005899">
    <property type="entry name" value="PRK07869.1"/>
    <property type="match status" value="1"/>
</dbReference>
<dbReference type="InterPro" id="IPR000120">
    <property type="entry name" value="Amidase"/>
</dbReference>
<dbReference type="RefSeq" id="WP_120043878.1">
    <property type="nucleotide sequence ID" value="NZ_QZFU01000036.1"/>
</dbReference>
<dbReference type="Pfam" id="PF01425">
    <property type="entry name" value="Amidase"/>
    <property type="match status" value="1"/>
</dbReference>
<dbReference type="PANTHER" id="PTHR11895:SF7">
    <property type="entry name" value="GLUTAMYL-TRNA(GLN) AMIDOTRANSFERASE SUBUNIT A, MITOCHONDRIAL"/>
    <property type="match status" value="1"/>
</dbReference>
<dbReference type="AlphaFoldDB" id="A0A3A4KB49"/>
<protein>
    <recommendedName>
        <fullName evidence="3">amidase</fullName>
        <ecNumber evidence="3">3.5.1.4</ecNumber>
    </recommendedName>
</protein>
<evidence type="ECO:0000259" key="4">
    <source>
        <dbReference type="Pfam" id="PF01425"/>
    </source>
</evidence>
<dbReference type="InterPro" id="IPR036928">
    <property type="entry name" value="AS_sf"/>
</dbReference>
<comment type="caution">
    <text evidence="5">The sequence shown here is derived from an EMBL/GenBank/DDBJ whole genome shotgun (WGS) entry which is preliminary data.</text>
</comment>
<dbReference type="Proteomes" id="UP000266677">
    <property type="component" value="Unassembled WGS sequence"/>
</dbReference>
<proteinExistence type="inferred from homology"/>
<comment type="catalytic activity">
    <reaction evidence="1">
        <text>a monocarboxylic acid amide + H2O = a monocarboxylate + NH4(+)</text>
        <dbReference type="Rhea" id="RHEA:12020"/>
        <dbReference type="ChEBI" id="CHEBI:15377"/>
        <dbReference type="ChEBI" id="CHEBI:28938"/>
        <dbReference type="ChEBI" id="CHEBI:35757"/>
        <dbReference type="ChEBI" id="CHEBI:83628"/>
        <dbReference type="EC" id="3.5.1.4"/>
    </reaction>
</comment>
<dbReference type="SUPFAM" id="SSF75304">
    <property type="entry name" value="Amidase signature (AS) enzymes"/>
    <property type="match status" value="1"/>
</dbReference>
<evidence type="ECO:0000256" key="1">
    <source>
        <dbReference type="ARBA" id="ARBA00001311"/>
    </source>
</evidence>
<evidence type="ECO:0000313" key="5">
    <source>
        <dbReference type="EMBL" id="RJO70821.1"/>
    </source>
</evidence>
<accession>A0A3A4KB49</accession>
<keyword evidence="5" id="KW-0378">Hydrolase</keyword>
<dbReference type="InterPro" id="IPR023631">
    <property type="entry name" value="Amidase_dom"/>
</dbReference>
<evidence type="ECO:0000313" key="6">
    <source>
        <dbReference type="Proteomes" id="UP000266677"/>
    </source>
</evidence>
<dbReference type="PROSITE" id="PS00571">
    <property type="entry name" value="AMIDASES"/>
    <property type="match status" value="1"/>
</dbReference>
<feature type="domain" description="Amidase" evidence="4">
    <location>
        <begin position="35"/>
        <end position="452"/>
    </location>
</feature>
<dbReference type="Gene3D" id="3.90.1300.10">
    <property type="entry name" value="Amidase signature (AS) domain"/>
    <property type="match status" value="1"/>
</dbReference>
<dbReference type="EC" id="3.5.1.4" evidence="3"/>
<sequence length="469" mass="49911">MSTSRLHAFTDDAMGDLDATGIAARIAAGEVTAREVVAAAIARAERVGPSLGAFACTDFERALAACDNLPSGPFTGVPTAIKDNTGACGLPTQCGTATFEAAPATVDGEFSRQLLDAGMVALGKSRLPEFAFNITTEFTDKEPARNPWDTGRSTGGSSGGAAALVAAGIVPIAHATDAGGSIRIPAAACGLVGLKPSRGRTLVDAGDRIMPVKVAVQGVLSRSVRDTARVMAEAERRYRNPALPPIRAVEGAGRTRLRIGVVTTSPTGSSFDAPTRASIDASIALLTGLGHRVEETTLPVPADYWDTFGKYLGLFTFAFKHNGRRMFGPDFDHRKLENNTRGLADLFRRNAARTPQMLYRLRRIGRQYVGMFTRYDVLLSPVVGHITPELGYHSPAQEFESWFERVVSYDCLAPLNNISGTPAISLPLHAADSGIPLGALFAAAPGDERTLLELAFELEEASPWRRITD</sequence>
<dbReference type="OrthoDB" id="5175573at2"/>